<accession>A0A6I3STM0</accession>
<name>A0A6I3STM0_9BURK</name>
<keyword evidence="2" id="KW-0472">Membrane</keyword>
<organism evidence="4 5">
    <name type="scientific">Pseudoduganella buxea</name>
    <dbReference type="NCBI Taxonomy" id="1949069"/>
    <lineage>
        <taxon>Bacteria</taxon>
        <taxon>Pseudomonadati</taxon>
        <taxon>Pseudomonadota</taxon>
        <taxon>Betaproteobacteria</taxon>
        <taxon>Burkholderiales</taxon>
        <taxon>Oxalobacteraceae</taxon>
        <taxon>Telluria group</taxon>
        <taxon>Pseudoduganella</taxon>
    </lineage>
</organism>
<evidence type="ECO:0000256" key="2">
    <source>
        <dbReference type="SAM" id="Phobius"/>
    </source>
</evidence>
<reference evidence="4 5" key="3">
    <citation type="submission" date="2019-11" db="EMBL/GenBank/DDBJ databases">
        <title>Type strains purchased from KCTC, JCM and DSMZ.</title>
        <authorList>
            <person name="Lu H."/>
        </authorList>
    </citation>
    <scope>NUCLEOTIDE SEQUENCE [LARGE SCALE GENOMIC DNA]</scope>
    <source>
        <strain evidence="4 5">KCTC 52429</strain>
    </source>
</reference>
<feature type="compositionally biased region" description="Polar residues" evidence="1">
    <location>
        <begin position="92"/>
        <end position="103"/>
    </location>
</feature>
<dbReference type="RefSeq" id="WP_155468619.1">
    <property type="nucleotide sequence ID" value="NZ_BMKG01000006.1"/>
</dbReference>
<gene>
    <name evidence="3" type="ORF">GCM10011572_18750</name>
    <name evidence="4" type="ORF">GM672_00830</name>
</gene>
<feature type="compositionally biased region" description="Basic and acidic residues" evidence="1">
    <location>
        <begin position="81"/>
        <end position="90"/>
    </location>
</feature>
<dbReference type="EMBL" id="BMKG01000006">
    <property type="protein sequence ID" value="GGB97076.1"/>
    <property type="molecule type" value="Genomic_DNA"/>
</dbReference>
<feature type="region of interest" description="Disordered" evidence="1">
    <location>
        <begin position="63"/>
        <end position="119"/>
    </location>
</feature>
<keyword evidence="2" id="KW-1133">Transmembrane helix</keyword>
<evidence type="ECO:0000256" key="1">
    <source>
        <dbReference type="SAM" id="MobiDB-lite"/>
    </source>
</evidence>
<comment type="caution">
    <text evidence="4">The sequence shown here is derived from an EMBL/GenBank/DDBJ whole genome shotgun (WGS) entry which is preliminary data.</text>
</comment>
<protein>
    <submittedName>
        <fullName evidence="4">Uncharacterized protein</fullName>
    </submittedName>
</protein>
<evidence type="ECO:0000313" key="3">
    <source>
        <dbReference type="EMBL" id="GGB97076.1"/>
    </source>
</evidence>
<dbReference type="Proteomes" id="UP000622638">
    <property type="component" value="Unassembled WGS sequence"/>
</dbReference>
<feature type="transmembrane region" description="Helical" evidence="2">
    <location>
        <begin position="18"/>
        <end position="37"/>
    </location>
</feature>
<proteinExistence type="predicted"/>
<dbReference type="EMBL" id="WNKZ01000001">
    <property type="protein sequence ID" value="MTV51267.1"/>
    <property type="molecule type" value="Genomic_DNA"/>
</dbReference>
<dbReference type="Proteomes" id="UP000430634">
    <property type="component" value="Unassembled WGS sequence"/>
</dbReference>
<evidence type="ECO:0000313" key="6">
    <source>
        <dbReference type="Proteomes" id="UP000622638"/>
    </source>
</evidence>
<dbReference type="AlphaFoldDB" id="A0A6I3STM0"/>
<reference evidence="3" key="1">
    <citation type="journal article" date="2014" name="Int. J. Syst. Evol. Microbiol.">
        <title>Complete genome of a new Firmicutes species belonging to the dominant human colonic microbiota ('Ruminococcus bicirculans') reveals two chromosomes and a selective capacity to utilize plant glucans.</title>
        <authorList>
            <consortium name="NISC Comparative Sequencing Program"/>
            <person name="Wegmann U."/>
            <person name="Louis P."/>
            <person name="Goesmann A."/>
            <person name="Henrissat B."/>
            <person name="Duncan S.H."/>
            <person name="Flint H.J."/>
        </authorList>
    </citation>
    <scope>NUCLEOTIDE SEQUENCE</scope>
    <source>
        <strain evidence="3">CGMCC 1.15931</strain>
    </source>
</reference>
<keyword evidence="2" id="KW-0812">Transmembrane</keyword>
<reference evidence="6" key="2">
    <citation type="journal article" date="2019" name="Int. J. Syst. Evol. Microbiol.">
        <title>The Global Catalogue of Microorganisms (GCM) 10K type strain sequencing project: providing services to taxonomists for standard genome sequencing and annotation.</title>
        <authorList>
            <consortium name="The Broad Institute Genomics Platform"/>
            <consortium name="The Broad Institute Genome Sequencing Center for Infectious Disease"/>
            <person name="Wu L."/>
            <person name="Ma J."/>
        </authorList>
    </citation>
    <scope>NUCLEOTIDE SEQUENCE [LARGE SCALE GENOMIC DNA]</scope>
    <source>
        <strain evidence="6">CGMCC 1.15931</strain>
    </source>
</reference>
<reference evidence="3" key="4">
    <citation type="submission" date="2024-05" db="EMBL/GenBank/DDBJ databases">
        <authorList>
            <person name="Sun Q."/>
            <person name="Zhou Y."/>
        </authorList>
    </citation>
    <scope>NUCLEOTIDE SEQUENCE</scope>
    <source>
        <strain evidence="3">CGMCC 1.15931</strain>
    </source>
</reference>
<feature type="compositionally biased region" description="Low complexity" evidence="1">
    <location>
        <begin position="69"/>
        <end position="80"/>
    </location>
</feature>
<evidence type="ECO:0000313" key="4">
    <source>
        <dbReference type="EMBL" id="MTV51267.1"/>
    </source>
</evidence>
<sequence>MQQTLNRIDTAPPLRRPAFAVGLLVSVLLHVLLLWFLRLPSAPVMPSDTRPWTQPLTVRLVPPPPPPVVVERTTPTSPAPARRERTRPERSQAVTVTPRQAASETAAPTVPEPVPQPEEPRVDLDAARAAARGMANDLDPPATNWAAEKLNKGKEWRETRDEKLGKAVARSARPECRDTGAGLLSPLVWLMDKKGSGCKF</sequence>
<dbReference type="OrthoDB" id="8703226at2"/>
<evidence type="ECO:0000313" key="5">
    <source>
        <dbReference type="Proteomes" id="UP000430634"/>
    </source>
</evidence>
<keyword evidence="6" id="KW-1185">Reference proteome</keyword>